<dbReference type="SMART" id="SM00248">
    <property type="entry name" value="ANK"/>
    <property type="match status" value="2"/>
</dbReference>
<dbReference type="AlphaFoldDB" id="A0A6A6E544"/>
<dbReference type="Pfam" id="PF12796">
    <property type="entry name" value="Ank_2"/>
    <property type="match status" value="1"/>
</dbReference>
<evidence type="ECO:0000256" key="1">
    <source>
        <dbReference type="PROSITE-ProRule" id="PRU00023"/>
    </source>
</evidence>
<accession>A0A6A6E544</accession>
<dbReference type="InterPro" id="IPR036770">
    <property type="entry name" value="Ankyrin_rpt-contain_sf"/>
</dbReference>
<evidence type="ECO:0000313" key="3">
    <source>
        <dbReference type="Proteomes" id="UP000800200"/>
    </source>
</evidence>
<keyword evidence="3" id="KW-1185">Reference proteome</keyword>
<dbReference type="SUPFAM" id="SSF48403">
    <property type="entry name" value="Ankyrin repeat"/>
    <property type="match status" value="1"/>
</dbReference>
<reference evidence="2" key="1">
    <citation type="journal article" date="2020" name="Stud. Mycol.">
        <title>101 Dothideomycetes genomes: a test case for predicting lifestyles and emergence of pathogens.</title>
        <authorList>
            <person name="Haridas S."/>
            <person name="Albert R."/>
            <person name="Binder M."/>
            <person name="Bloem J."/>
            <person name="Labutti K."/>
            <person name="Salamov A."/>
            <person name="Andreopoulos B."/>
            <person name="Baker S."/>
            <person name="Barry K."/>
            <person name="Bills G."/>
            <person name="Bluhm B."/>
            <person name="Cannon C."/>
            <person name="Castanera R."/>
            <person name="Culley D."/>
            <person name="Daum C."/>
            <person name="Ezra D."/>
            <person name="Gonzalez J."/>
            <person name="Henrissat B."/>
            <person name="Kuo A."/>
            <person name="Liang C."/>
            <person name="Lipzen A."/>
            <person name="Lutzoni F."/>
            <person name="Magnuson J."/>
            <person name="Mondo S."/>
            <person name="Nolan M."/>
            <person name="Ohm R."/>
            <person name="Pangilinan J."/>
            <person name="Park H.-J."/>
            <person name="Ramirez L."/>
            <person name="Alfaro M."/>
            <person name="Sun H."/>
            <person name="Tritt A."/>
            <person name="Yoshinaga Y."/>
            <person name="Zwiers L.-H."/>
            <person name="Turgeon B."/>
            <person name="Goodwin S."/>
            <person name="Spatafora J."/>
            <person name="Crous P."/>
            <person name="Grigoriev I."/>
        </authorList>
    </citation>
    <scope>NUCLEOTIDE SEQUENCE</scope>
    <source>
        <strain evidence="2">CBS 207.26</strain>
    </source>
</reference>
<dbReference type="InterPro" id="IPR002110">
    <property type="entry name" value="Ankyrin_rpt"/>
</dbReference>
<dbReference type="Proteomes" id="UP000800200">
    <property type="component" value="Unassembled WGS sequence"/>
</dbReference>
<proteinExistence type="predicted"/>
<organism evidence="2 3">
    <name type="scientific">Zopfia rhizophila CBS 207.26</name>
    <dbReference type="NCBI Taxonomy" id="1314779"/>
    <lineage>
        <taxon>Eukaryota</taxon>
        <taxon>Fungi</taxon>
        <taxon>Dikarya</taxon>
        <taxon>Ascomycota</taxon>
        <taxon>Pezizomycotina</taxon>
        <taxon>Dothideomycetes</taxon>
        <taxon>Dothideomycetes incertae sedis</taxon>
        <taxon>Zopfiaceae</taxon>
        <taxon>Zopfia</taxon>
    </lineage>
</organism>
<protein>
    <submittedName>
        <fullName evidence="2">Uncharacterized protein</fullName>
    </submittedName>
</protein>
<gene>
    <name evidence="2" type="ORF">K469DRAFT_686265</name>
</gene>
<name>A0A6A6E544_9PEZI</name>
<sequence length="159" mass="17740">MSFLQAALESKKDEQPISTGVRRLLTLGASADARSRDGTTILHFAAKYSWPEVLEEILSLNVNINHRDRRGYNALDYAISNFNRSRRSSGKTTQFGKSLKCIMLLIDNGAHTDFPPNVQRERIKSIRGRAAFDFSDASGVNIRTSKGNVFVIPEKSPII</sequence>
<feature type="repeat" description="ANK" evidence="1">
    <location>
        <begin position="37"/>
        <end position="69"/>
    </location>
</feature>
<keyword evidence="1" id="KW-0040">ANK repeat</keyword>
<dbReference type="PROSITE" id="PS50297">
    <property type="entry name" value="ANK_REP_REGION"/>
    <property type="match status" value="1"/>
</dbReference>
<dbReference type="PROSITE" id="PS50088">
    <property type="entry name" value="ANK_REPEAT"/>
    <property type="match status" value="1"/>
</dbReference>
<dbReference type="OrthoDB" id="3799462at2759"/>
<evidence type="ECO:0000313" key="2">
    <source>
        <dbReference type="EMBL" id="KAF2187057.1"/>
    </source>
</evidence>
<dbReference type="Gene3D" id="1.25.40.20">
    <property type="entry name" value="Ankyrin repeat-containing domain"/>
    <property type="match status" value="1"/>
</dbReference>
<dbReference type="EMBL" id="ML994628">
    <property type="protein sequence ID" value="KAF2187057.1"/>
    <property type="molecule type" value="Genomic_DNA"/>
</dbReference>